<protein>
    <submittedName>
        <fullName evidence="2">Diguanylate cyclase</fullName>
    </submittedName>
</protein>
<evidence type="ECO:0000259" key="1">
    <source>
        <dbReference type="PROSITE" id="PS50887"/>
    </source>
</evidence>
<dbReference type="PROSITE" id="PS50887">
    <property type="entry name" value="GGDEF"/>
    <property type="match status" value="1"/>
</dbReference>
<sequence length="74" mass="8427">MNLHNAKILRREPRNWSETASARVYFSNLLGHKLGDLLLCEMGRRRRKLAGPKNVVARVTGDELAILFVDPRKG</sequence>
<reference evidence="2 3" key="1">
    <citation type="submission" date="2019-10" db="EMBL/GenBank/DDBJ databases">
        <title>Paraburkholderia sp. isolated from nodules of Mimosa pudica from Brazilian Atlantic Forest soils.</title>
        <authorList>
            <person name="Paulitsch F."/>
            <person name="Hungria M."/>
            <person name="Dall'Agnol R."/>
        </authorList>
    </citation>
    <scope>NUCLEOTIDE SEQUENCE [LARGE SCALE GENOMIC DNA]</scope>
    <source>
        <strain evidence="2 3">CNPSo 3157</strain>
    </source>
</reference>
<feature type="domain" description="GGDEF" evidence="1">
    <location>
        <begin position="1"/>
        <end position="74"/>
    </location>
</feature>
<proteinExistence type="predicted"/>
<dbReference type="SUPFAM" id="SSF55073">
    <property type="entry name" value="Nucleotide cyclase"/>
    <property type="match status" value="1"/>
</dbReference>
<evidence type="ECO:0000313" key="2">
    <source>
        <dbReference type="EMBL" id="MPW18139.1"/>
    </source>
</evidence>
<organism evidence="2 3">
    <name type="scientific">Paraburkholderia franconis</name>
    <dbReference type="NCBI Taxonomy" id="2654983"/>
    <lineage>
        <taxon>Bacteria</taxon>
        <taxon>Pseudomonadati</taxon>
        <taxon>Pseudomonadota</taxon>
        <taxon>Betaproteobacteria</taxon>
        <taxon>Burkholderiales</taxon>
        <taxon>Burkholderiaceae</taxon>
        <taxon>Paraburkholderia</taxon>
    </lineage>
</organism>
<dbReference type="Proteomes" id="UP000484381">
    <property type="component" value="Unassembled WGS sequence"/>
</dbReference>
<dbReference type="InterPro" id="IPR043128">
    <property type="entry name" value="Rev_trsase/Diguanyl_cyclase"/>
</dbReference>
<dbReference type="Gene3D" id="3.30.70.270">
    <property type="match status" value="1"/>
</dbReference>
<evidence type="ECO:0000313" key="3">
    <source>
        <dbReference type="Proteomes" id="UP000484381"/>
    </source>
</evidence>
<dbReference type="EMBL" id="WHNP01000011">
    <property type="protein sequence ID" value="MPW18139.1"/>
    <property type="molecule type" value="Genomic_DNA"/>
</dbReference>
<dbReference type="InterPro" id="IPR029787">
    <property type="entry name" value="Nucleotide_cyclase"/>
</dbReference>
<keyword evidence="3" id="KW-1185">Reference proteome</keyword>
<dbReference type="Pfam" id="PF00990">
    <property type="entry name" value="GGDEF"/>
    <property type="match status" value="1"/>
</dbReference>
<dbReference type="InterPro" id="IPR000160">
    <property type="entry name" value="GGDEF_dom"/>
</dbReference>
<name>A0A7X1NAA5_9BURK</name>
<dbReference type="AlphaFoldDB" id="A0A7X1NAA5"/>
<comment type="caution">
    <text evidence="2">The sequence shown here is derived from an EMBL/GenBank/DDBJ whole genome shotgun (WGS) entry which is preliminary data.</text>
</comment>
<accession>A0A7X1NAA5</accession>
<gene>
    <name evidence="2" type="ORF">GCT13_14715</name>
</gene>